<accession>A0A5Y0RV17</accession>
<dbReference type="AlphaFoldDB" id="A0A5Y0RV17"/>
<dbReference type="Proteomes" id="UP000839827">
    <property type="component" value="Unassembled WGS sequence"/>
</dbReference>
<sequence length="77" mass="8513">MRNDITDITLDEAADSAFQAELICRLMLDSDLAMTSGELSAMLTPLKQLSASAATWLIGKQGERMYQDRQGGQHEHD</sequence>
<gene>
    <name evidence="1" type="ORF">E1A34_18225</name>
</gene>
<organism evidence="1">
    <name type="scientific">Salmonella newport</name>
    <dbReference type="NCBI Taxonomy" id="108619"/>
    <lineage>
        <taxon>Bacteria</taxon>
        <taxon>Pseudomonadati</taxon>
        <taxon>Pseudomonadota</taxon>
        <taxon>Gammaproteobacteria</taxon>
        <taxon>Enterobacterales</taxon>
        <taxon>Enterobacteriaceae</taxon>
        <taxon>Salmonella</taxon>
    </lineage>
</organism>
<proteinExistence type="predicted"/>
<dbReference type="EMBL" id="AAHYLK010000020">
    <property type="protein sequence ID" value="ECB7107985.1"/>
    <property type="molecule type" value="Genomic_DNA"/>
</dbReference>
<reference evidence="1" key="1">
    <citation type="submission" date="2019-03" db="EMBL/GenBank/DDBJ databases">
        <authorList>
            <person name="Ashton P.M."/>
            <person name="Dallman T."/>
            <person name="Nair S."/>
            <person name="De Pinna E."/>
            <person name="Peters T."/>
            <person name="Grant K."/>
        </authorList>
    </citation>
    <scope>NUCLEOTIDE SEQUENCE [LARGE SCALE GENOMIC DNA]</scope>
    <source>
        <strain evidence="1">271153</strain>
    </source>
</reference>
<evidence type="ECO:0000313" key="1">
    <source>
        <dbReference type="EMBL" id="ECB7107985.1"/>
    </source>
</evidence>
<name>A0A5Y0RV17_SALNE</name>
<protein>
    <submittedName>
        <fullName evidence="1">Uncharacterized protein</fullName>
    </submittedName>
</protein>
<comment type="caution">
    <text evidence="1">The sequence shown here is derived from an EMBL/GenBank/DDBJ whole genome shotgun (WGS) entry which is preliminary data.</text>
</comment>